<evidence type="ECO:0000256" key="1">
    <source>
        <dbReference type="ARBA" id="ARBA00022801"/>
    </source>
</evidence>
<dbReference type="SUPFAM" id="SSF52151">
    <property type="entry name" value="FabD/lysophospholipase-like"/>
    <property type="match status" value="1"/>
</dbReference>
<dbReference type="GO" id="GO:0016042">
    <property type="term" value="P:lipid catabolic process"/>
    <property type="evidence" value="ECO:0007669"/>
    <property type="project" value="UniProtKB-UniRule"/>
</dbReference>
<comment type="caution">
    <text evidence="4">Lacks conserved residue(s) required for the propagation of feature annotation.</text>
</comment>
<evidence type="ECO:0000313" key="9">
    <source>
        <dbReference type="Proteomes" id="UP000509327"/>
    </source>
</evidence>
<dbReference type="Proteomes" id="UP000509327">
    <property type="component" value="Chromosome"/>
</dbReference>
<evidence type="ECO:0000313" key="8">
    <source>
        <dbReference type="Proteomes" id="UP000247790"/>
    </source>
</evidence>
<keyword evidence="1 4" id="KW-0378">Hydrolase</keyword>
<proteinExistence type="predicted"/>
<evidence type="ECO:0000259" key="5">
    <source>
        <dbReference type="PROSITE" id="PS51635"/>
    </source>
</evidence>
<dbReference type="RefSeq" id="WP_110897796.1">
    <property type="nucleotide sequence ID" value="NZ_CP054614.1"/>
</dbReference>
<dbReference type="EMBL" id="QJSW01000011">
    <property type="protein sequence ID" value="PYE47890.1"/>
    <property type="molecule type" value="Genomic_DNA"/>
</dbReference>
<organism evidence="6 8">
    <name type="scientific">Paenibacillus barcinonensis</name>
    <dbReference type="NCBI Taxonomy" id="198119"/>
    <lineage>
        <taxon>Bacteria</taxon>
        <taxon>Bacillati</taxon>
        <taxon>Bacillota</taxon>
        <taxon>Bacilli</taxon>
        <taxon>Bacillales</taxon>
        <taxon>Paenibacillaceae</taxon>
        <taxon>Paenibacillus</taxon>
    </lineage>
</organism>
<dbReference type="InterPro" id="IPR002641">
    <property type="entry name" value="PNPLA_dom"/>
</dbReference>
<feature type="short sequence motif" description="GXSXG" evidence="4">
    <location>
        <begin position="37"/>
        <end position="41"/>
    </location>
</feature>
<dbReference type="InterPro" id="IPR050301">
    <property type="entry name" value="NTE"/>
</dbReference>
<reference evidence="6 8" key="1">
    <citation type="submission" date="2018-06" db="EMBL/GenBank/DDBJ databases">
        <title>Genomic Encyclopedia of Type Strains, Phase III (KMG-III): the genomes of soil and plant-associated and newly described type strains.</title>
        <authorList>
            <person name="Whitman W."/>
        </authorList>
    </citation>
    <scope>NUCLEOTIDE SEQUENCE [LARGE SCALE GENOMIC DNA]</scope>
    <source>
        <strain evidence="6 8">CECT 7022</strain>
    </source>
</reference>
<sequence>MKKLGLVLGGGAVRGLAHIGILKSLEKHNIAVDCIIGTSMGGVVGGLFAAGVPVSEIEKTLLHTPKLRFLDRGNWLRGILAGNGITQVVSGLLAEHDLQDVCIEQLPISFKAIAVDLMEGTQVTMDQGDLVTALRATSAFPGVFAPLMQDGRMLVDGGVLNNVPVANMKEENVDCILAIDVSREHEKKPPRNMIEVVYRSYSLMTAERKHSSLNLADMVVRPDVGPYAAFDVTKALECIAAGEEAMDAMIPELKNRLMSEEMSLI</sequence>
<keyword evidence="3 4" id="KW-0443">Lipid metabolism</keyword>
<dbReference type="InterPro" id="IPR016035">
    <property type="entry name" value="Acyl_Trfase/lysoPLipase"/>
</dbReference>
<feature type="short sequence motif" description="DGA/G" evidence="4">
    <location>
        <begin position="156"/>
        <end position="158"/>
    </location>
</feature>
<dbReference type="Pfam" id="PF01734">
    <property type="entry name" value="Patatin"/>
    <property type="match status" value="1"/>
</dbReference>
<dbReference type="EMBL" id="CP054614">
    <property type="protein sequence ID" value="QKS59027.1"/>
    <property type="molecule type" value="Genomic_DNA"/>
</dbReference>
<dbReference type="PROSITE" id="PS51635">
    <property type="entry name" value="PNPLA"/>
    <property type="match status" value="1"/>
</dbReference>
<keyword evidence="2 4" id="KW-0442">Lipid degradation</keyword>
<reference evidence="7 9" key="2">
    <citation type="submission" date="2020-06" db="EMBL/GenBank/DDBJ databases">
        <title>Complete genome of Paenibacillus barcinonensis KACC11450.</title>
        <authorList>
            <person name="Kim M."/>
            <person name="Park Y.-J."/>
            <person name="Shin J.-H."/>
        </authorList>
    </citation>
    <scope>NUCLEOTIDE SEQUENCE [LARGE SCALE GENOMIC DNA]</scope>
    <source>
        <strain evidence="7 9">KACC11450</strain>
    </source>
</reference>
<dbReference type="AlphaFoldDB" id="A0A2V4W0M8"/>
<keyword evidence="9" id="KW-1185">Reference proteome</keyword>
<name>A0A2V4W0M8_PAEBA</name>
<evidence type="ECO:0000313" key="7">
    <source>
        <dbReference type="EMBL" id="QKS59027.1"/>
    </source>
</evidence>
<protein>
    <submittedName>
        <fullName evidence="6">NTE family protein</fullName>
    </submittedName>
    <submittedName>
        <fullName evidence="7">Patatin-like phospholipase family protein</fullName>
    </submittedName>
</protein>
<dbReference type="GO" id="GO:0016787">
    <property type="term" value="F:hydrolase activity"/>
    <property type="evidence" value="ECO:0007669"/>
    <property type="project" value="UniProtKB-UniRule"/>
</dbReference>
<accession>A0A2V4W0M8</accession>
<dbReference type="PANTHER" id="PTHR14226">
    <property type="entry name" value="NEUROPATHY TARGET ESTERASE/SWISS CHEESE D.MELANOGASTER"/>
    <property type="match status" value="1"/>
</dbReference>
<dbReference type="Gene3D" id="3.40.1090.10">
    <property type="entry name" value="Cytosolic phospholipase A2 catalytic domain"/>
    <property type="match status" value="2"/>
</dbReference>
<evidence type="ECO:0000256" key="4">
    <source>
        <dbReference type="PROSITE-ProRule" id="PRU01161"/>
    </source>
</evidence>
<feature type="active site" description="Proton acceptor" evidence="4">
    <location>
        <position position="156"/>
    </location>
</feature>
<feature type="domain" description="PNPLA" evidence="5">
    <location>
        <begin position="6"/>
        <end position="169"/>
    </location>
</feature>
<evidence type="ECO:0000256" key="2">
    <source>
        <dbReference type="ARBA" id="ARBA00022963"/>
    </source>
</evidence>
<evidence type="ECO:0000313" key="6">
    <source>
        <dbReference type="EMBL" id="PYE47890.1"/>
    </source>
</evidence>
<dbReference type="CDD" id="cd07205">
    <property type="entry name" value="Pat_PNPLA6_PNPLA7_NTE1_like"/>
    <property type="match status" value="1"/>
</dbReference>
<dbReference type="OrthoDB" id="9770965at2"/>
<dbReference type="Proteomes" id="UP000247790">
    <property type="component" value="Unassembled WGS sequence"/>
</dbReference>
<evidence type="ECO:0000256" key="3">
    <source>
        <dbReference type="ARBA" id="ARBA00023098"/>
    </source>
</evidence>
<feature type="active site" description="Nucleophile" evidence="4">
    <location>
        <position position="39"/>
    </location>
</feature>
<dbReference type="PANTHER" id="PTHR14226:SF29">
    <property type="entry name" value="NEUROPATHY TARGET ESTERASE SWS"/>
    <property type="match status" value="1"/>
</dbReference>
<gene>
    <name evidence="6" type="ORF">DFQ00_111189</name>
    <name evidence="7" type="ORF">HUB98_24330</name>
</gene>